<reference evidence="8" key="1">
    <citation type="journal article" date="2014" name="Int. J. Syst. Evol. Microbiol.">
        <title>Complete genome sequence of Corynebacterium casei LMG S-19264T (=DSM 44701T), isolated from a smear-ripened cheese.</title>
        <authorList>
            <consortium name="US DOE Joint Genome Institute (JGI-PGF)"/>
            <person name="Walter F."/>
            <person name="Albersmeier A."/>
            <person name="Kalinowski J."/>
            <person name="Ruckert C."/>
        </authorList>
    </citation>
    <scope>NUCLEOTIDE SEQUENCE</scope>
    <source>
        <strain evidence="8">CGMCC 1.12360</strain>
    </source>
</reference>
<dbReference type="Proteomes" id="UP000602050">
    <property type="component" value="Unassembled WGS sequence"/>
</dbReference>
<dbReference type="GO" id="GO:0005886">
    <property type="term" value="C:plasma membrane"/>
    <property type="evidence" value="ECO:0007669"/>
    <property type="project" value="UniProtKB-SubCell"/>
</dbReference>
<proteinExistence type="inferred from homology"/>
<dbReference type="CDD" id="cd06530">
    <property type="entry name" value="S26_SPase_I"/>
    <property type="match status" value="1"/>
</dbReference>
<dbReference type="PROSITE" id="PS00760">
    <property type="entry name" value="SPASE_I_2"/>
    <property type="match status" value="1"/>
</dbReference>
<comment type="subcellular location">
    <subcellularLocation>
        <location evidence="2">Cell membrane</location>
        <topology evidence="2">Single-pass type II membrane protein</topology>
    </subcellularLocation>
    <subcellularLocation>
        <location evidence="6">Membrane</location>
        <topology evidence="6">Single-pass type II membrane protein</topology>
    </subcellularLocation>
</comment>
<dbReference type="GO" id="GO:0004252">
    <property type="term" value="F:serine-type endopeptidase activity"/>
    <property type="evidence" value="ECO:0007669"/>
    <property type="project" value="InterPro"/>
</dbReference>
<dbReference type="SUPFAM" id="SSF51306">
    <property type="entry name" value="LexA/Signal peptidase"/>
    <property type="match status" value="1"/>
</dbReference>
<dbReference type="InterPro" id="IPR019757">
    <property type="entry name" value="Pept_S26A_signal_pept_1_Lys-AS"/>
</dbReference>
<keyword evidence="9" id="KW-1185">Reference proteome</keyword>
<dbReference type="InterPro" id="IPR019758">
    <property type="entry name" value="Pept_S26A_signal_pept_1_CS"/>
</dbReference>
<accession>A0A8J3EJM0</accession>
<dbReference type="InterPro" id="IPR000223">
    <property type="entry name" value="Pept_S26A_signal_pept_1"/>
</dbReference>
<sequence length="133" mass="15099">MEPTLEHGERVVFNKFVYIFGEPERGDIVIIEKPVKNYVKRIIGLPGETIEIIDGELFINGKKHIQSFLSLDAIQQTGNYGPIVIPDNQYFVMGDNRGISKDSRNGLGLIAKEEIIGKSELIIFPFSEWEFTK</sequence>
<evidence type="ECO:0000313" key="8">
    <source>
        <dbReference type="EMBL" id="GGH72052.1"/>
    </source>
</evidence>
<comment type="caution">
    <text evidence="8">The sequence shown here is derived from an EMBL/GenBank/DDBJ whole genome shotgun (WGS) entry which is preliminary data.</text>
</comment>
<evidence type="ECO:0000259" key="7">
    <source>
        <dbReference type="Pfam" id="PF10502"/>
    </source>
</evidence>
<dbReference type="EC" id="3.4.21.89" evidence="4 6"/>
<gene>
    <name evidence="8" type="ORF">GCM10010978_08610</name>
</gene>
<dbReference type="GO" id="GO:0009003">
    <property type="term" value="F:signal peptidase activity"/>
    <property type="evidence" value="ECO:0007669"/>
    <property type="project" value="UniProtKB-EC"/>
</dbReference>
<dbReference type="InterPro" id="IPR036286">
    <property type="entry name" value="LexA/Signal_pep-like_sf"/>
</dbReference>
<evidence type="ECO:0000256" key="6">
    <source>
        <dbReference type="RuleBase" id="RU362042"/>
    </source>
</evidence>
<evidence type="ECO:0000256" key="1">
    <source>
        <dbReference type="ARBA" id="ARBA00000677"/>
    </source>
</evidence>
<dbReference type="PROSITE" id="PS00761">
    <property type="entry name" value="SPASE_I_3"/>
    <property type="match status" value="1"/>
</dbReference>
<dbReference type="PRINTS" id="PR00727">
    <property type="entry name" value="LEADERPTASE"/>
</dbReference>
<feature type="domain" description="Peptidase S26" evidence="7">
    <location>
        <begin position="1"/>
        <end position="123"/>
    </location>
</feature>
<evidence type="ECO:0000256" key="4">
    <source>
        <dbReference type="ARBA" id="ARBA00013208"/>
    </source>
</evidence>
<keyword evidence="6" id="KW-0645">Protease</keyword>
<dbReference type="NCBIfam" id="TIGR02227">
    <property type="entry name" value="sigpep_I_bact"/>
    <property type="match status" value="1"/>
</dbReference>
<dbReference type="PANTHER" id="PTHR43390:SF1">
    <property type="entry name" value="CHLOROPLAST PROCESSING PEPTIDASE"/>
    <property type="match status" value="1"/>
</dbReference>
<dbReference type="Gene3D" id="2.10.109.10">
    <property type="entry name" value="Umud Fragment, subunit A"/>
    <property type="match status" value="1"/>
</dbReference>
<comment type="similarity">
    <text evidence="3 6">Belongs to the peptidase S26 family.</text>
</comment>
<dbReference type="InterPro" id="IPR019533">
    <property type="entry name" value="Peptidase_S26"/>
</dbReference>
<comment type="catalytic activity">
    <reaction evidence="1 6">
        <text>Cleavage of hydrophobic, N-terminal signal or leader sequences from secreted and periplasmic proteins.</text>
        <dbReference type="EC" id="3.4.21.89"/>
    </reaction>
</comment>
<organism evidence="8 9">
    <name type="scientific">Compostibacillus humi</name>
    <dbReference type="NCBI Taxonomy" id="1245525"/>
    <lineage>
        <taxon>Bacteria</taxon>
        <taxon>Bacillati</taxon>
        <taxon>Bacillota</taxon>
        <taxon>Bacilli</taxon>
        <taxon>Bacillales</taxon>
        <taxon>Bacillaceae</taxon>
        <taxon>Compostibacillus</taxon>
    </lineage>
</organism>
<evidence type="ECO:0000256" key="3">
    <source>
        <dbReference type="ARBA" id="ARBA00009370"/>
    </source>
</evidence>
<dbReference type="PANTHER" id="PTHR43390">
    <property type="entry name" value="SIGNAL PEPTIDASE I"/>
    <property type="match status" value="1"/>
</dbReference>
<dbReference type="GO" id="GO:0006465">
    <property type="term" value="P:signal peptide processing"/>
    <property type="evidence" value="ECO:0007669"/>
    <property type="project" value="InterPro"/>
</dbReference>
<keyword evidence="5 6" id="KW-0378">Hydrolase</keyword>
<protein>
    <recommendedName>
        <fullName evidence="4 6">Signal peptidase I</fullName>
        <ecNumber evidence="4 6">3.4.21.89</ecNumber>
    </recommendedName>
</protein>
<evidence type="ECO:0000313" key="9">
    <source>
        <dbReference type="Proteomes" id="UP000602050"/>
    </source>
</evidence>
<dbReference type="Pfam" id="PF10502">
    <property type="entry name" value="Peptidase_S26"/>
    <property type="match status" value="1"/>
</dbReference>
<name>A0A8J3EJM0_9BACI</name>
<dbReference type="EMBL" id="BMEV01000011">
    <property type="protein sequence ID" value="GGH72052.1"/>
    <property type="molecule type" value="Genomic_DNA"/>
</dbReference>
<evidence type="ECO:0000256" key="5">
    <source>
        <dbReference type="ARBA" id="ARBA00022801"/>
    </source>
</evidence>
<reference evidence="8" key="2">
    <citation type="submission" date="2020-09" db="EMBL/GenBank/DDBJ databases">
        <authorList>
            <person name="Sun Q."/>
            <person name="Zhou Y."/>
        </authorList>
    </citation>
    <scope>NUCLEOTIDE SEQUENCE</scope>
    <source>
        <strain evidence="8">CGMCC 1.12360</strain>
    </source>
</reference>
<evidence type="ECO:0000256" key="2">
    <source>
        <dbReference type="ARBA" id="ARBA00004401"/>
    </source>
</evidence>
<dbReference type="AlphaFoldDB" id="A0A8J3EJM0"/>